<sequence length="294" mass="32308">MTSAAGPSKEEAPCCGRRVRFAADNRYKIVEVAPQSCSSCTGDEGFQKSQVKVEAELLKPKGYAVLLKNCFDETDKQAQKHINAFAQLPGNEYPRGLEVYLSRHHREDCDQNHKKVTSAVLRRQKTMKAADAPADVLSEKLRSVSKKHSRSSRIFARRLGIADARAVREGDDLIKALTMVKELNQGNAKMVRRKESTEDMSSLSKQGKQGVAIFGLAYMASRTRTHGSSSAPRKLDRIPVPAPMLSVRRRAEGTSLANSCSEVIQDALNLLDFSDEDDSSIEENPAVATVAKTA</sequence>
<dbReference type="Proteomes" id="UP001153069">
    <property type="component" value="Unassembled WGS sequence"/>
</dbReference>
<proteinExistence type="predicted"/>
<organism evidence="1 2">
    <name type="scientific">Seminavis robusta</name>
    <dbReference type="NCBI Taxonomy" id="568900"/>
    <lineage>
        <taxon>Eukaryota</taxon>
        <taxon>Sar</taxon>
        <taxon>Stramenopiles</taxon>
        <taxon>Ochrophyta</taxon>
        <taxon>Bacillariophyta</taxon>
        <taxon>Bacillariophyceae</taxon>
        <taxon>Bacillariophycidae</taxon>
        <taxon>Naviculales</taxon>
        <taxon>Naviculaceae</taxon>
        <taxon>Seminavis</taxon>
    </lineage>
</organism>
<comment type="caution">
    <text evidence="1">The sequence shown here is derived from an EMBL/GenBank/DDBJ whole genome shotgun (WGS) entry which is preliminary data.</text>
</comment>
<dbReference type="AlphaFoldDB" id="A0A9N8HMK0"/>
<dbReference type="EMBL" id="CAICTM010000903">
    <property type="protein sequence ID" value="CAB9518095.1"/>
    <property type="molecule type" value="Genomic_DNA"/>
</dbReference>
<keyword evidence="2" id="KW-1185">Reference proteome</keyword>
<reference evidence="1" key="1">
    <citation type="submission" date="2020-06" db="EMBL/GenBank/DDBJ databases">
        <authorList>
            <consortium name="Plant Systems Biology data submission"/>
        </authorList>
    </citation>
    <scope>NUCLEOTIDE SEQUENCE</scope>
    <source>
        <strain evidence="1">D6</strain>
    </source>
</reference>
<gene>
    <name evidence="1" type="ORF">SEMRO_905_G218590.1</name>
</gene>
<evidence type="ECO:0000313" key="1">
    <source>
        <dbReference type="EMBL" id="CAB9518095.1"/>
    </source>
</evidence>
<evidence type="ECO:0000313" key="2">
    <source>
        <dbReference type="Proteomes" id="UP001153069"/>
    </source>
</evidence>
<accession>A0A9N8HMK0</accession>
<name>A0A9N8HMK0_9STRA</name>
<protein>
    <submittedName>
        <fullName evidence="1">Uncharacterized protein</fullName>
    </submittedName>
</protein>